<gene>
    <name evidence="2" type="ORF">E2562_021874</name>
</gene>
<dbReference type="AlphaFoldDB" id="A0A6G1C810"/>
<evidence type="ECO:0000313" key="3">
    <source>
        <dbReference type="Proteomes" id="UP000479710"/>
    </source>
</evidence>
<dbReference type="EMBL" id="SPHZ02000010">
    <property type="protein sequence ID" value="KAF0896339.1"/>
    <property type="molecule type" value="Genomic_DNA"/>
</dbReference>
<accession>A0A6G1C810</accession>
<name>A0A6G1C810_9ORYZ</name>
<feature type="region of interest" description="Disordered" evidence="1">
    <location>
        <begin position="1"/>
        <end position="56"/>
    </location>
</feature>
<comment type="caution">
    <text evidence="2">The sequence shown here is derived from an EMBL/GenBank/DDBJ whole genome shotgun (WGS) entry which is preliminary data.</text>
</comment>
<dbReference type="Proteomes" id="UP000479710">
    <property type="component" value="Unassembled WGS sequence"/>
</dbReference>
<evidence type="ECO:0000256" key="1">
    <source>
        <dbReference type="SAM" id="MobiDB-lite"/>
    </source>
</evidence>
<protein>
    <submittedName>
        <fullName evidence="2">Uncharacterized protein</fullName>
    </submittedName>
</protein>
<proteinExistence type="predicted"/>
<organism evidence="2 3">
    <name type="scientific">Oryza meyeriana var. granulata</name>
    <dbReference type="NCBI Taxonomy" id="110450"/>
    <lineage>
        <taxon>Eukaryota</taxon>
        <taxon>Viridiplantae</taxon>
        <taxon>Streptophyta</taxon>
        <taxon>Embryophyta</taxon>
        <taxon>Tracheophyta</taxon>
        <taxon>Spermatophyta</taxon>
        <taxon>Magnoliopsida</taxon>
        <taxon>Liliopsida</taxon>
        <taxon>Poales</taxon>
        <taxon>Poaceae</taxon>
        <taxon>BOP clade</taxon>
        <taxon>Oryzoideae</taxon>
        <taxon>Oryzeae</taxon>
        <taxon>Oryzinae</taxon>
        <taxon>Oryza</taxon>
        <taxon>Oryza meyeriana</taxon>
    </lineage>
</organism>
<sequence>MAAPLAEPINSEFLQDPGSPPTPAAPGTPAGDRTPFPAPIELMSPPSGEQDLDDDHDDALLCFRRINNIQGDVAVPREA</sequence>
<keyword evidence="3" id="KW-1185">Reference proteome</keyword>
<evidence type="ECO:0000313" key="2">
    <source>
        <dbReference type="EMBL" id="KAF0896339.1"/>
    </source>
</evidence>
<reference evidence="2 3" key="1">
    <citation type="submission" date="2019-11" db="EMBL/GenBank/DDBJ databases">
        <title>Whole genome sequence of Oryza granulata.</title>
        <authorList>
            <person name="Li W."/>
        </authorList>
    </citation>
    <scope>NUCLEOTIDE SEQUENCE [LARGE SCALE GENOMIC DNA]</scope>
    <source>
        <strain evidence="3">cv. Menghai</strain>
        <tissue evidence="2">Leaf</tissue>
    </source>
</reference>